<dbReference type="OrthoDB" id="9761969at2"/>
<dbReference type="EMBL" id="LAQL01000017">
    <property type="protein sequence ID" value="KLN59255.1"/>
    <property type="molecule type" value="Genomic_DNA"/>
</dbReference>
<dbReference type="Pfam" id="PF00293">
    <property type="entry name" value="NUDIX"/>
    <property type="match status" value="1"/>
</dbReference>
<dbReference type="SUPFAM" id="SSF55811">
    <property type="entry name" value="Nudix"/>
    <property type="match status" value="1"/>
</dbReference>
<dbReference type="PANTHER" id="PTHR43046">
    <property type="entry name" value="GDP-MANNOSE MANNOSYL HYDROLASE"/>
    <property type="match status" value="1"/>
</dbReference>
<evidence type="ECO:0000256" key="3">
    <source>
        <dbReference type="ARBA" id="ARBA00022842"/>
    </source>
</evidence>
<dbReference type="PANTHER" id="PTHR43046:SF12">
    <property type="entry name" value="GDP-MANNOSE MANNOSYL HYDROLASE"/>
    <property type="match status" value="1"/>
</dbReference>
<dbReference type="InterPro" id="IPR015797">
    <property type="entry name" value="NUDIX_hydrolase-like_dom_sf"/>
</dbReference>
<proteinExistence type="predicted"/>
<dbReference type="Proteomes" id="UP000035444">
    <property type="component" value="Unassembled WGS sequence"/>
</dbReference>
<organism evidence="5 6">
    <name type="scientific">Kiloniella spongiae</name>
    <dbReference type="NCBI Taxonomy" id="1489064"/>
    <lineage>
        <taxon>Bacteria</taxon>
        <taxon>Pseudomonadati</taxon>
        <taxon>Pseudomonadota</taxon>
        <taxon>Alphaproteobacteria</taxon>
        <taxon>Rhodospirillales</taxon>
        <taxon>Kiloniellaceae</taxon>
        <taxon>Kiloniella</taxon>
    </lineage>
</organism>
<evidence type="ECO:0000259" key="4">
    <source>
        <dbReference type="PROSITE" id="PS51462"/>
    </source>
</evidence>
<evidence type="ECO:0000256" key="1">
    <source>
        <dbReference type="ARBA" id="ARBA00001946"/>
    </source>
</evidence>
<sequence>MKKRRAVRAVILSPDDKILLARMQYPNTEPLWLTPGGGLERYEDPVFALRRELNEEIFASNWDIGPLVWTREHRLTFNKQDICVNETFYLIQSEKFDPPQAMPDANENRHFHGYRWWDATDITASGETFVPLKIATYLPDLIDCIIPDKPIDVGV</sequence>
<dbReference type="PROSITE" id="PS51462">
    <property type="entry name" value="NUDIX"/>
    <property type="match status" value="1"/>
</dbReference>
<keyword evidence="6" id="KW-1185">Reference proteome</keyword>
<reference evidence="5 6" key="1">
    <citation type="submission" date="2015-03" db="EMBL/GenBank/DDBJ databases">
        <title>Genome Sequence of Kiloniella spongiae MEBiC09566, isolated from a marine sponge.</title>
        <authorList>
            <person name="Shao Z."/>
            <person name="Wang L."/>
            <person name="Li X."/>
        </authorList>
    </citation>
    <scope>NUCLEOTIDE SEQUENCE [LARGE SCALE GENOMIC DNA]</scope>
    <source>
        <strain evidence="5 6">MEBiC09566</strain>
    </source>
</reference>
<name>A0A0H2MRE6_9PROT</name>
<dbReference type="STRING" id="1489064.WH96_18220"/>
<evidence type="ECO:0000313" key="6">
    <source>
        <dbReference type="Proteomes" id="UP000035444"/>
    </source>
</evidence>
<dbReference type="InterPro" id="IPR000086">
    <property type="entry name" value="NUDIX_hydrolase_dom"/>
</dbReference>
<accession>A0A0H2MRE6</accession>
<dbReference type="RefSeq" id="WP_047765668.1">
    <property type="nucleotide sequence ID" value="NZ_LAQL01000017.1"/>
</dbReference>
<protein>
    <recommendedName>
        <fullName evidence="4">Nudix hydrolase domain-containing protein</fullName>
    </recommendedName>
</protein>
<keyword evidence="2" id="KW-0378">Hydrolase</keyword>
<dbReference type="AlphaFoldDB" id="A0A0H2MRE6"/>
<evidence type="ECO:0000256" key="2">
    <source>
        <dbReference type="ARBA" id="ARBA00022801"/>
    </source>
</evidence>
<feature type="domain" description="Nudix hydrolase" evidence="4">
    <location>
        <begin position="2"/>
        <end position="143"/>
    </location>
</feature>
<dbReference type="GO" id="GO:0016787">
    <property type="term" value="F:hydrolase activity"/>
    <property type="evidence" value="ECO:0007669"/>
    <property type="project" value="UniProtKB-KW"/>
</dbReference>
<keyword evidence="3" id="KW-0460">Magnesium</keyword>
<comment type="caution">
    <text evidence="5">The sequence shown here is derived from an EMBL/GenBank/DDBJ whole genome shotgun (WGS) entry which is preliminary data.</text>
</comment>
<dbReference type="Gene3D" id="3.90.79.10">
    <property type="entry name" value="Nucleoside Triphosphate Pyrophosphohydrolase"/>
    <property type="match status" value="1"/>
</dbReference>
<gene>
    <name evidence="5" type="ORF">WH96_18220</name>
</gene>
<comment type="cofactor">
    <cofactor evidence="1">
        <name>Mg(2+)</name>
        <dbReference type="ChEBI" id="CHEBI:18420"/>
    </cofactor>
</comment>
<evidence type="ECO:0000313" key="5">
    <source>
        <dbReference type="EMBL" id="KLN59255.1"/>
    </source>
</evidence>